<evidence type="ECO:0000313" key="5">
    <source>
        <dbReference type="EMBL" id="EAL6851416.1"/>
    </source>
</evidence>
<name>A0A0Q2HHA1_CAMCO</name>
<dbReference type="Proteomes" id="UP000365807">
    <property type="component" value="Unassembled WGS sequence"/>
</dbReference>
<evidence type="ECO:0000313" key="10">
    <source>
        <dbReference type="Proteomes" id="UP000409545"/>
    </source>
</evidence>
<evidence type="ECO:0000313" key="6">
    <source>
        <dbReference type="EMBL" id="EAL9205057.1"/>
    </source>
</evidence>
<accession>A0A0Q2HHA1</accession>
<evidence type="ECO:0000313" key="1">
    <source>
        <dbReference type="EMBL" id="EAJ1076059.1"/>
    </source>
</evidence>
<dbReference type="Proteomes" id="UP000409545">
    <property type="component" value="Unassembled WGS sequence"/>
</dbReference>
<dbReference type="EMBL" id="AABUYW010000001">
    <property type="protein sequence ID" value="EAJ1076059.1"/>
    <property type="molecule type" value="Genomic_DNA"/>
</dbReference>
<evidence type="ECO:0000313" key="9">
    <source>
        <dbReference type="Proteomes" id="UP000365807"/>
    </source>
</evidence>
<dbReference type="Proteomes" id="UP000361993">
    <property type="component" value="Unassembled WGS sequence"/>
</dbReference>
<sequence length="378" mass="43372">MKNTLIIFENSLSNLKKDEVKDLLEDLSFNLAYKQISQDPHSTKKILNSLLVEFLTILKKLDLFDDENVAKVIKALVKASVGDAQNVLYEYISEAELLNKQIENQKNLIKNQISDNFLEFENILQECSFCDEFSSGLNDAILFDIEMLGILKETAESAFLTTLEKAEDIELTSSEIAKSLVYNAICEAHFEKERILKISSIILNTAFEIANESIAYAKDLCLGAIKGTRDGISLAMEKFKTTLAYAKFEEDVSLKSKELIGIEDDFIALLKREIKEQKNPSKDIVENLLEHELDNLFAKFKRLAVESREQLLLVLNDIKKNPKINDFNRLTQRKLHRFKQEILELEKVAGEKYKELNSKKAKKLGVRLWERAKKLIKK</sequence>
<dbReference type="EMBL" id="AACQHW010000009">
    <property type="protein sequence ID" value="EAL6851416.1"/>
    <property type="molecule type" value="Genomic_DNA"/>
</dbReference>
<dbReference type="eggNOG" id="ENOG5031845">
    <property type="taxonomic scope" value="Bacteria"/>
</dbReference>
<dbReference type="AlphaFoldDB" id="A0A0Q2HHA1"/>
<reference evidence="2 8" key="1">
    <citation type="submission" date="2018-05" db="EMBL/GenBank/DDBJ databases">
        <authorList>
            <consortium name="GenomeTrakr network: Whole genome sequencing for foodborne pathogen traceback"/>
        </authorList>
    </citation>
    <scope>NUCLEOTIDE SEQUENCE [LARGE SCALE GENOMIC DNA]</scope>
    <source>
        <strain evidence="2 8">NC_C6016</strain>
    </source>
</reference>
<dbReference type="KEGG" id="ccof:VC76_01305"/>
<dbReference type="EMBL" id="AACGFG010000011">
    <property type="protein sequence ID" value="EAK4358786.1"/>
    <property type="molecule type" value="Genomic_DNA"/>
</dbReference>
<evidence type="ECO:0000313" key="3">
    <source>
        <dbReference type="EMBL" id="EAK4358786.1"/>
    </source>
</evidence>
<dbReference type="Proteomes" id="UP000411403">
    <property type="component" value="Unassembled WGS sequence"/>
</dbReference>
<dbReference type="EMBL" id="AACSIE010000008">
    <property type="protein sequence ID" value="EAL9205057.1"/>
    <property type="molecule type" value="Genomic_DNA"/>
</dbReference>
<dbReference type="KEGG" id="ccoo:ATE51_03848"/>
<dbReference type="EMBL" id="AACDUL010000002">
    <property type="protein sequence ID" value="EAK1508947.1"/>
    <property type="molecule type" value="Genomic_DNA"/>
</dbReference>
<evidence type="ECO:0000313" key="8">
    <source>
        <dbReference type="Proteomes" id="UP000361993"/>
    </source>
</evidence>
<comment type="caution">
    <text evidence="6">The sequence shown here is derived from an EMBL/GenBank/DDBJ whole genome shotgun (WGS) entry which is preliminary data.</text>
</comment>
<dbReference type="Proteomes" id="UP000352088">
    <property type="component" value="Unassembled WGS sequence"/>
</dbReference>
<gene>
    <name evidence="4" type="ORF">B9Q54_07165</name>
    <name evidence="1" type="ORF">BU953_00215</name>
    <name evidence="3" type="ORF">C6T04_07680</name>
    <name evidence="2" type="ORF">CJD00_01440</name>
    <name evidence="5" type="ORF">DSX26_08110</name>
    <name evidence="6" type="ORF">DYU70_07830</name>
</gene>
<evidence type="ECO:0000313" key="11">
    <source>
        <dbReference type="Proteomes" id="UP000411403"/>
    </source>
</evidence>
<evidence type="ECO:0000313" key="2">
    <source>
        <dbReference type="EMBL" id="EAK1508947.1"/>
    </source>
</evidence>
<dbReference type="Proteomes" id="UP000557830">
    <property type="component" value="Unassembled WGS sequence"/>
</dbReference>
<evidence type="ECO:0000313" key="7">
    <source>
        <dbReference type="Proteomes" id="UP000352088"/>
    </source>
</evidence>
<evidence type="ECO:0000313" key="12">
    <source>
        <dbReference type="Proteomes" id="UP000557830"/>
    </source>
</evidence>
<dbReference type="OrthoDB" id="5337924at2"/>
<reference evidence="6 11" key="2">
    <citation type="submission" date="2018-08" db="EMBL/GenBank/DDBJ databases">
        <authorList>
            <consortium name="NARMS: The National Antimicrobial Resistance Monitoring System"/>
        </authorList>
    </citation>
    <scope>NUCLEOTIDE SEQUENCE [LARGE SCALE GENOMIC DNA]</scope>
    <source>
        <strain evidence="6 11">CVM N17C171</strain>
        <strain evidence="5 7">CVM N17C548</strain>
        <strain evidence="3 9">FSIS11807978</strain>
        <strain evidence="1 12">FSIS1609200</strain>
        <strain evidence="4 10">FSIS1711007</strain>
    </source>
</reference>
<evidence type="ECO:0000313" key="4">
    <source>
        <dbReference type="EMBL" id="EAK5104043.1"/>
    </source>
</evidence>
<organism evidence="6 11">
    <name type="scientific">Campylobacter coli</name>
    <dbReference type="NCBI Taxonomy" id="195"/>
    <lineage>
        <taxon>Bacteria</taxon>
        <taxon>Pseudomonadati</taxon>
        <taxon>Campylobacterota</taxon>
        <taxon>Epsilonproteobacteria</taxon>
        <taxon>Campylobacterales</taxon>
        <taxon>Campylobacteraceae</taxon>
        <taxon>Campylobacter</taxon>
    </lineage>
</organism>
<dbReference type="EMBL" id="AACGUZ010000012">
    <property type="protein sequence ID" value="EAK5104043.1"/>
    <property type="molecule type" value="Genomic_DNA"/>
</dbReference>
<dbReference type="STRING" id="195.ATE51_03848"/>
<protein>
    <submittedName>
        <fullName evidence="6">Uncharacterized protein</fullName>
    </submittedName>
</protein>
<proteinExistence type="predicted"/>